<evidence type="ECO:0000259" key="12">
    <source>
        <dbReference type="Pfam" id="PF07715"/>
    </source>
</evidence>
<reference evidence="13" key="2">
    <citation type="journal article" date="2015" name="Genome Biol. Evol.">
        <title>Complete Genome Sequence and Transcriptomic Analysis of the Novel Pathogen Elizabethkingia anophelis in Response to Oxidative Stress.</title>
        <authorList>
            <person name="Li Y."/>
            <person name="Liu Y."/>
            <person name="Chew S.C."/>
            <person name="Tay M."/>
            <person name="Salido M.M."/>
            <person name="Teo J."/>
            <person name="Lauro F.M."/>
            <person name="Givskov M."/>
            <person name="Yang L."/>
        </authorList>
    </citation>
    <scope>NUCLEOTIDE SEQUENCE</scope>
    <source>
        <strain evidence="13">NUHP1</strain>
    </source>
</reference>
<dbReference type="KEGG" id="eao:BD94_2812"/>
<feature type="chain" id="PRO_5001718376" evidence="10">
    <location>
        <begin position="18"/>
        <end position="995"/>
    </location>
</feature>
<organism evidence="13 14">
    <name type="scientific">Elizabethkingia anophelis NUHP1</name>
    <dbReference type="NCBI Taxonomy" id="1338011"/>
    <lineage>
        <taxon>Bacteria</taxon>
        <taxon>Pseudomonadati</taxon>
        <taxon>Bacteroidota</taxon>
        <taxon>Flavobacteriia</taxon>
        <taxon>Flavobacteriales</taxon>
        <taxon>Weeksellaceae</taxon>
        <taxon>Elizabethkingia</taxon>
    </lineage>
</organism>
<dbReference type="NCBIfam" id="TIGR04056">
    <property type="entry name" value="OMP_RagA_SusC"/>
    <property type="match status" value="1"/>
</dbReference>
<keyword evidence="2 8" id="KW-0813">Transport</keyword>
<evidence type="ECO:0000256" key="3">
    <source>
        <dbReference type="ARBA" id="ARBA00022452"/>
    </source>
</evidence>
<keyword evidence="3 8" id="KW-1134">Transmembrane beta strand</keyword>
<evidence type="ECO:0000259" key="11">
    <source>
        <dbReference type="Pfam" id="PF00593"/>
    </source>
</evidence>
<dbReference type="Proteomes" id="UP000028933">
    <property type="component" value="Chromosome"/>
</dbReference>
<dbReference type="STRING" id="1338011.BD94_2812"/>
<dbReference type="eggNOG" id="COG4771">
    <property type="taxonomic scope" value="Bacteria"/>
</dbReference>
<dbReference type="HOGENOM" id="CLU_004317_1_1_10"/>
<dbReference type="InterPro" id="IPR000531">
    <property type="entry name" value="Beta-barrel_TonB"/>
</dbReference>
<keyword evidence="4 8" id="KW-0812">Transmembrane</keyword>
<comment type="similarity">
    <text evidence="8 9">Belongs to the TonB-dependent receptor family.</text>
</comment>
<evidence type="ECO:0000256" key="1">
    <source>
        <dbReference type="ARBA" id="ARBA00004571"/>
    </source>
</evidence>
<feature type="domain" description="TonB-dependent receptor-like beta-barrel" evidence="11">
    <location>
        <begin position="420"/>
        <end position="960"/>
    </location>
</feature>
<dbReference type="Pfam" id="PF07715">
    <property type="entry name" value="Plug"/>
    <property type="match status" value="1"/>
</dbReference>
<feature type="domain" description="TonB-dependent receptor plug" evidence="12">
    <location>
        <begin position="66"/>
        <end position="170"/>
    </location>
</feature>
<feature type="signal peptide" evidence="10">
    <location>
        <begin position="1"/>
        <end position="17"/>
    </location>
</feature>
<evidence type="ECO:0000256" key="7">
    <source>
        <dbReference type="ARBA" id="ARBA00023237"/>
    </source>
</evidence>
<dbReference type="InterPro" id="IPR036942">
    <property type="entry name" value="Beta-barrel_TonB_sf"/>
</dbReference>
<evidence type="ECO:0000256" key="2">
    <source>
        <dbReference type="ARBA" id="ARBA00022448"/>
    </source>
</evidence>
<dbReference type="InterPro" id="IPR037066">
    <property type="entry name" value="Plug_dom_sf"/>
</dbReference>
<keyword evidence="5 9" id="KW-0798">TonB box</keyword>
<keyword evidence="10" id="KW-0732">Signal</keyword>
<keyword evidence="6 8" id="KW-0472">Membrane</keyword>
<dbReference type="Gene3D" id="2.170.130.10">
    <property type="entry name" value="TonB-dependent receptor, plug domain"/>
    <property type="match status" value="1"/>
</dbReference>
<dbReference type="InterPro" id="IPR023996">
    <property type="entry name" value="TonB-dep_OMP_SusC/RagA"/>
</dbReference>
<sequence length="995" mass="110650">MKTLTCRASYSPGVAIAFFLCSFGGVQMLSAQQTPSKKEIQKKKDSTNKTKDIDEVVIVGYGKQKKVNLTGAVASVSAKQLESRPITNIGQGLQGLIPNLNINMAGGKPGQGSTFNIRGTTSINGGDPLILVDNVQMDPNLINPADVASVTVLKDAASTAIYGVRGAYGVVLITTKTGKKNARMAVSYNYDYTLSRPTKIFGTMNSVDYIKSHMEASATGAATGAGAASSPFTAEDLRRAEYYLQHPSPENAVYVDPGNPRLYRYTGNTDWVKALYPSWTPQMSHNLSLSGGSDKTTYYASLGYLDQAGTLEASKQKFQKYNVSFKLDSELAPWLDVNTRITFNRTDNNDPASVSYGSAELIKNDLRPLMPIKHPDGHYSGQGGFTNPLAILEYNGRNITKDNDIWLTGGINLKPMKHVNIIADYTWNNYTYNRTTNTKAFNEYGANGVLLGVYPWTTPARVTEENFNDRYQAINAYAQYENTFGGKHYVKAMVGYNQELKQFKSFNVSVKNLVNQDLPSINLNYDPNPIVGGGINDWAVAGSFSRINYVYDEKYLFEVNGRYDGTSRFARGHRYSFQPSASVGWRISKEAFFNPLKKVINELKVRASYGTSASQKLGRNRGDNNYPYLATMGVNLGSYIFGTEQKPYINAPGLVSSNFTWEKVTSQNIGVDFALLNNKLTGSFDYYIRDTKDMLYAGAAVPAVLGTGVPLQNSVDLRNRGFEASLVWKDRIGEDFRYSVTLGLSDYQARITKFGQNPNGNIGTYYVGQKLGEIWGYITDGYFKTDAEAQSWNQKFLFGGQWLAGDIKYKDLNGDGKIDQGDNTIYNSGDRRIIGNTTPRYQYSINLDFQYKNFDMTIFLQGVGKADWMPGGNAFWGYTSEWDVPTQAHVGQFWTPDNTNAYFPRLRFGGGGNFQTQTKYLQSAAYLRAKQITIGYTLPQEVLESIKLKHLRLYITGQNLFTFTSMFKNFDPEYLLSGATYPISKSISFGAQLRF</sequence>
<keyword evidence="7 8" id="KW-0998">Cell outer membrane</keyword>
<evidence type="ECO:0000256" key="6">
    <source>
        <dbReference type="ARBA" id="ARBA00023136"/>
    </source>
</evidence>
<evidence type="ECO:0000256" key="8">
    <source>
        <dbReference type="PROSITE-ProRule" id="PRU01360"/>
    </source>
</evidence>
<name>A0A077EGN4_9FLAO</name>
<dbReference type="InterPro" id="IPR023997">
    <property type="entry name" value="TonB-dep_OMP_SusC/RagA_CS"/>
</dbReference>
<comment type="subcellular location">
    <subcellularLocation>
        <location evidence="1 8">Cell outer membrane</location>
        <topology evidence="1 8">Multi-pass membrane protein</topology>
    </subcellularLocation>
</comment>
<dbReference type="Gene3D" id="2.40.170.20">
    <property type="entry name" value="TonB-dependent receptor, beta-barrel domain"/>
    <property type="match status" value="1"/>
</dbReference>
<dbReference type="PROSITE" id="PS52016">
    <property type="entry name" value="TONB_DEPENDENT_REC_3"/>
    <property type="match status" value="1"/>
</dbReference>
<evidence type="ECO:0000256" key="9">
    <source>
        <dbReference type="RuleBase" id="RU003357"/>
    </source>
</evidence>
<keyword evidence="13" id="KW-0675">Receptor</keyword>
<dbReference type="AlphaFoldDB" id="A0A077EGN4"/>
<evidence type="ECO:0000256" key="5">
    <source>
        <dbReference type="ARBA" id="ARBA00023077"/>
    </source>
</evidence>
<dbReference type="InterPro" id="IPR012910">
    <property type="entry name" value="Plug_dom"/>
</dbReference>
<accession>A0A077EGN4</accession>
<evidence type="ECO:0000256" key="4">
    <source>
        <dbReference type="ARBA" id="ARBA00022692"/>
    </source>
</evidence>
<proteinExistence type="inferred from homology"/>
<dbReference type="EMBL" id="CP007547">
    <property type="protein sequence ID" value="AIL46587.1"/>
    <property type="molecule type" value="Genomic_DNA"/>
</dbReference>
<dbReference type="SUPFAM" id="SSF56935">
    <property type="entry name" value="Porins"/>
    <property type="match status" value="1"/>
</dbReference>
<dbReference type="GO" id="GO:0009279">
    <property type="term" value="C:cell outer membrane"/>
    <property type="evidence" value="ECO:0007669"/>
    <property type="project" value="UniProtKB-SubCell"/>
</dbReference>
<reference evidence="13" key="1">
    <citation type="journal article" date="2013" name="Lancet">
        <title>First case of E anophelis outbreak in an intensive-care unit.</title>
        <authorList>
            <person name="Teo J."/>
            <person name="Tan S.Y."/>
            <person name="Tay M."/>
            <person name="Ding Y."/>
            <person name="Kjelleberg S."/>
            <person name="Givskov M."/>
            <person name="Lin R.T."/>
            <person name="Yang L."/>
        </authorList>
    </citation>
    <scope>NUCLEOTIDE SEQUENCE [LARGE SCALE GENOMIC DNA]</scope>
    <source>
        <strain evidence="13">NUHP1</strain>
    </source>
</reference>
<dbReference type="NCBIfam" id="TIGR04057">
    <property type="entry name" value="SusC_RagA_signa"/>
    <property type="match status" value="1"/>
</dbReference>
<dbReference type="InterPro" id="IPR039426">
    <property type="entry name" value="TonB-dep_rcpt-like"/>
</dbReference>
<dbReference type="Pfam" id="PF00593">
    <property type="entry name" value="TonB_dep_Rec_b-barrel"/>
    <property type="match status" value="1"/>
</dbReference>
<protein>
    <submittedName>
        <fullName evidence="13">TonB-dependent receptor</fullName>
    </submittedName>
</protein>
<evidence type="ECO:0000313" key="13">
    <source>
        <dbReference type="EMBL" id="AIL46587.1"/>
    </source>
</evidence>
<gene>
    <name evidence="13" type="ORF">BD94_2812</name>
</gene>
<evidence type="ECO:0000256" key="10">
    <source>
        <dbReference type="SAM" id="SignalP"/>
    </source>
</evidence>
<evidence type="ECO:0000313" key="14">
    <source>
        <dbReference type="Proteomes" id="UP000028933"/>
    </source>
</evidence>
<dbReference type="RefSeq" id="WP_024565841.1">
    <property type="nucleotide sequence ID" value="NZ_CP007547.1"/>
</dbReference>